<keyword evidence="3" id="KW-1185">Reference proteome</keyword>
<proteinExistence type="predicted"/>
<evidence type="ECO:0000313" key="2">
    <source>
        <dbReference type="EMBL" id="KAJ7196028.1"/>
    </source>
</evidence>
<evidence type="ECO:0000313" key="3">
    <source>
        <dbReference type="Proteomes" id="UP001219525"/>
    </source>
</evidence>
<dbReference type="Proteomes" id="UP001219525">
    <property type="component" value="Unassembled WGS sequence"/>
</dbReference>
<sequence length="349" mass="39020">MQGIQKSIEVATRDGHISWSSPQEPWLIRLNEHFDHDIADERRLHLASLNLTALQRQATIVSGRNCTGIYPLGKGGYNTVFVLEMEGGPDLVARLGLFLWNFVPTLKFSPDETNHRFLCEVATLAYVRKHTTIPVPQVYHHDADPNNAVGARYMIMEMIAGPHMGYGWMKISPEARRTLLTEIVGWERQLLDIRFPMSGSIVDEDGTIGPMCLSSRLTSNLRAPHTGPFASSAEYIAGHCRSTQDKYKEQLARGDAGRYTAYAVEWLSLALEGIMGLPEDDGAPAFTLFHDEFGMGHIHVSPADPTKLIGLIDWEGSRVCPVWDHRNYCIVDVDMVNKVQAEVMDSAEM</sequence>
<dbReference type="SUPFAM" id="SSF56112">
    <property type="entry name" value="Protein kinase-like (PK-like)"/>
    <property type="match status" value="1"/>
</dbReference>
<dbReference type="PANTHER" id="PTHR21310">
    <property type="entry name" value="AMINOGLYCOSIDE PHOSPHOTRANSFERASE-RELATED-RELATED"/>
    <property type="match status" value="1"/>
</dbReference>
<feature type="domain" description="Aminoglycoside phosphotransferase" evidence="1">
    <location>
        <begin position="71"/>
        <end position="320"/>
    </location>
</feature>
<comment type="caution">
    <text evidence="2">The sequence shown here is derived from an EMBL/GenBank/DDBJ whole genome shotgun (WGS) entry which is preliminary data.</text>
</comment>
<organism evidence="2 3">
    <name type="scientific">Mycena pura</name>
    <dbReference type="NCBI Taxonomy" id="153505"/>
    <lineage>
        <taxon>Eukaryota</taxon>
        <taxon>Fungi</taxon>
        <taxon>Dikarya</taxon>
        <taxon>Basidiomycota</taxon>
        <taxon>Agaricomycotina</taxon>
        <taxon>Agaricomycetes</taxon>
        <taxon>Agaricomycetidae</taxon>
        <taxon>Agaricales</taxon>
        <taxon>Marasmiineae</taxon>
        <taxon>Mycenaceae</taxon>
        <taxon>Mycena</taxon>
    </lineage>
</organism>
<protein>
    <recommendedName>
        <fullName evidence="1">Aminoglycoside phosphotransferase domain-containing protein</fullName>
    </recommendedName>
</protein>
<dbReference type="AlphaFoldDB" id="A0AAD6UVQ2"/>
<name>A0AAD6UVQ2_9AGAR</name>
<feature type="non-terminal residue" evidence="2">
    <location>
        <position position="1"/>
    </location>
</feature>
<dbReference type="Pfam" id="PF01636">
    <property type="entry name" value="APH"/>
    <property type="match status" value="1"/>
</dbReference>
<accession>A0AAD6UVQ2</accession>
<evidence type="ECO:0000259" key="1">
    <source>
        <dbReference type="Pfam" id="PF01636"/>
    </source>
</evidence>
<dbReference type="InterPro" id="IPR051678">
    <property type="entry name" value="AGP_Transferase"/>
</dbReference>
<dbReference type="EMBL" id="JARJCW010000086">
    <property type="protein sequence ID" value="KAJ7196028.1"/>
    <property type="molecule type" value="Genomic_DNA"/>
</dbReference>
<gene>
    <name evidence="2" type="ORF">GGX14DRAFT_504918</name>
</gene>
<dbReference type="InterPro" id="IPR011009">
    <property type="entry name" value="Kinase-like_dom_sf"/>
</dbReference>
<dbReference type="InterPro" id="IPR002575">
    <property type="entry name" value="Aminoglycoside_PTrfase"/>
</dbReference>
<dbReference type="PANTHER" id="PTHR21310:SF15">
    <property type="entry name" value="AMINOGLYCOSIDE PHOSPHOTRANSFERASE DOMAIN-CONTAINING PROTEIN"/>
    <property type="match status" value="1"/>
</dbReference>
<dbReference type="Gene3D" id="3.90.1200.10">
    <property type="match status" value="1"/>
</dbReference>
<reference evidence="2" key="1">
    <citation type="submission" date="2023-03" db="EMBL/GenBank/DDBJ databases">
        <title>Massive genome expansion in bonnet fungi (Mycena s.s.) driven by repeated elements and novel gene families across ecological guilds.</title>
        <authorList>
            <consortium name="Lawrence Berkeley National Laboratory"/>
            <person name="Harder C.B."/>
            <person name="Miyauchi S."/>
            <person name="Viragh M."/>
            <person name="Kuo A."/>
            <person name="Thoen E."/>
            <person name="Andreopoulos B."/>
            <person name="Lu D."/>
            <person name="Skrede I."/>
            <person name="Drula E."/>
            <person name="Henrissat B."/>
            <person name="Morin E."/>
            <person name="Kohler A."/>
            <person name="Barry K."/>
            <person name="LaButti K."/>
            <person name="Morin E."/>
            <person name="Salamov A."/>
            <person name="Lipzen A."/>
            <person name="Mereny Z."/>
            <person name="Hegedus B."/>
            <person name="Baldrian P."/>
            <person name="Stursova M."/>
            <person name="Weitz H."/>
            <person name="Taylor A."/>
            <person name="Grigoriev I.V."/>
            <person name="Nagy L.G."/>
            <person name="Martin F."/>
            <person name="Kauserud H."/>
        </authorList>
    </citation>
    <scope>NUCLEOTIDE SEQUENCE</scope>
    <source>
        <strain evidence="2">9144</strain>
    </source>
</reference>